<protein>
    <submittedName>
        <fullName evidence="2">Uncharacterized protein</fullName>
    </submittedName>
</protein>
<proteinExistence type="predicted"/>
<dbReference type="Proteomes" id="UP001153069">
    <property type="component" value="Unassembled WGS sequence"/>
</dbReference>
<feature type="compositionally biased region" description="Basic and acidic residues" evidence="1">
    <location>
        <begin position="71"/>
        <end position="84"/>
    </location>
</feature>
<feature type="compositionally biased region" description="Basic and acidic residues" evidence="1">
    <location>
        <begin position="170"/>
        <end position="187"/>
    </location>
</feature>
<reference evidence="2" key="1">
    <citation type="submission" date="2020-06" db="EMBL/GenBank/DDBJ databases">
        <authorList>
            <consortium name="Plant Systems Biology data submission"/>
        </authorList>
    </citation>
    <scope>NUCLEOTIDE SEQUENCE</scope>
    <source>
        <strain evidence="2">D6</strain>
    </source>
</reference>
<dbReference type="OrthoDB" id="49627at2759"/>
<dbReference type="EMBL" id="CAICTM010000959">
    <property type="protein sequence ID" value="CAB9518753.1"/>
    <property type="molecule type" value="Genomic_DNA"/>
</dbReference>
<evidence type="ECO:0000256" key="1">
    <source>
        <dbReference type="SAM" id="MobiDB-lite"/>
    </source>
</evidence>
<feature type="region of interest" description="Disordered" evidence="1">
    <location>
        <begin position="71"/>
        <end position="215"/>
    </location>
</feature>
<feature type="region of interest" description="Disordered" evidence="1">
    <location>
        <begin position="237"/>
        <end position="281"/>
    </location>
</feature>
<evidence type="ECO:0000313" key="2">
    <source>
        <dbReference type="EMBL" id="CAB9518753.1"/>
    </source>
</evidence>
<accession>A0A9N8HKP2</accession>
<feature type="compositionally biased region" description="Acidic residues" evidence="1">
    <location>
        <begin position="107"/>
        <end position="133"/>
    </location>
</feature>
<gene>
    <name evidence="2" type="ORF">SEMRO_961_G224980.1</name>
</gene>
<dbReference type="AlphaFoldDB" id="A0A9N8HKP2"/>
<feature type="compositionally biased region" description="Basic and acidic residues" evidence="1">
    <location>
        <begin position="149"/>
        <end position="161"/>
    </location>
</feature>
<feature type="compositionally biased region" description="Polar residues" evidence="1">
    <location>
        <begin position="249"/>
        <end position="265"/>
    </location>
</feature>
<evidence type="ECO:0000313" key="3">
    <source>
        <dbReference type="Proteomes" id="UP001153069"/>
    </source>
</evidence>
<keyword evidence="3" id="KW-1185">Reference proteome</keyword>
<organism evidence="2 3">
    <name type="scientific">Seminavis robusta</name>
    <dbReference type="NCBI Taxonomy" id="568900"/>
    <lineage>
        <taxon>Eukaryota</taxon>
        <taxon>Sar</taxon>
        <taxon>Stramenopiles</taxon>
        <taxon>Ochrophyta</taxon>
        <taxon>Bacillariophyta</taxon>
        <taxon>Bacillariophyceae</taxon>
        <taxon>Bacillariophycidae</taxon>
        <taxon>Naviculales</taxon>
        <taxon>Naviculaceae</taxon>
        <taxon>Seminavis</taxon>
    </lineage>
</organism>
<name>A0A9N8HKP2_9STRA</name>
<sequence length="407" mass="45000">MATETLWTIGQEVNVTPRTWPGINKPGGHGKIVKIHYSSLGVVDGLDVKYTLNNSTDKNLEADLVTPHVELDRGRRSRRSREFLTMEQPSVKKRCVSKRNQPTPVAYDEDSSEDENEDSSECEDENEDSSEDEKENKCCGDSKSNSIKARADANKSRRNEIFTKNVAGKQSDRDPLKQKYSNNRREIAAAPQTTKKPFRKSSPVALASPAKKCKPPSIEVPRLVVTNAIQLGVSVSPLAGGASNDNRRQTSSHAAVSNDEISTHVSRCPKQAKTNHASIPNLGGAKLKRSYDRDIQEGSIFLNDIVASKPTTVAAKKPAPPPPVRVVKTESERLQEERFQLFSKLFNDISHRNDDSIPANELTAMINSSGKSSSVFKPFSHEEAQSFVDELCRQDKAMQSEGTYFAC</sequence>
<comment type="caution">
    <text evidence="2">The sequence shown here is derived from an EMBL/GenBank/DDBJ whole genome shotgun (WGS) entry which is preliminary data.</text>
</comment>